<dbReference type="Proteomes" id="UP001054252">
    <property type="component" value="Unassembled WGS sequence"/>
</dbReference>
<dbReference type="AlphaFoldDB" id="A0AAV5MFE2"/>
<dbReference type="EMBL" id="BPVZ01000253">
    <property type="protein sequence ID" value="GKV48334.1"/>
    <property type="molecule type" value="Genomic_DNA"/>
</dbReference>
<name>A0AAV5MFE2_9ROSI</name>
<organism evidence="1 2">
    <name type="scientific">Rubroshorea leprosula</name>
    <dbReference type="NCBI Taxonomy" id="152421"/>
    <lineage>
        <taxon>Eukaryota</taxon>
        <taxon>Viridiplantae</taxon>
        <taxon>Streptophyta</taxon>
        <taxon>Embryophyta</taxon>
        <taxon>Tracheophyta</taxon>
        <taxon>Spermatophyta</taxon>
        <taxon>Magnoliopsida</taxon>
        <taxon>eudicotyledons</taxon>
        <taxon>Gunneridae</taxon>
        <taxon>Pentapetalae</taxon>
        <taxon>rosids</taxon>
        <taxon>malvids</taxon>
        <taxon>Malvales</taxon>
        <taxon>Dipterocarpaceae</taxon>
        <taxon>Rubroshorea</taxon>
    </lineage>
</organism>
<gene>
    <name evidence="1" type="ORF">SLEP1_g55158</name>
</gene>
<sequence>MVEKYREEGMKLPEDMVGLFKTRQGGFSYYCIRASFLPRGKEP</sequence>
<evidence type="ECO:0000313" key="1">
    <source>
        <dbReference type="EMBL" id="GKV48334.1"/>
    </source>
</evidence>
<keyword evidence="2" id="KW-1185">Reference proteome</keyword>
<protein>
    <submittedName>
        <fullName evidence="1">Uncharacterized protein</fullName>
    </submittedName>
</protein>
<accession>A0AAV5MFE2</accession>
<proteinExistence type="predicted"/>
<comment type="caution">
    <text evidence="1">The sequence shown here is derived from an EMBL/GenBank/DDBJ whole genome shotgun (WGS) entry which is preliminary data.</text>
</comment>
<evidence type="ECO:0000313" key="2">
    <source>
        <dbReference type="Proteomes" id="UP001054252"/>
    </source>
</evidence>
<reference evidence="1 2" key="1">
    <citation type="journal article" date="2021" name="Commun. Biol.">
        <title>The genome of Shorea leprosula (Dipterocarpaceae) highlights the ecological relevance of drought in aseasonal tropical rainforests.</title>
        <authorList>
            <person name="Ng K.K.S."/>
            <person name="Kobayashi M.J."/>
            <person name="Fawcett J.A."/>
            <person name="Hatakeyama M."/>
            <person name="Paape T."/>
            <person name="Ng C.H."/>
            <person name="Ang C.C."/>
            <person name="Tnah L.H."/>
            <person name="Lee C.T."/>
            <person name="Nishiyama T."/>
            <person name="Sese J."/>
            <person name="O'Brien M.J."/>
            <person name="Copetti D."/>
            <person name="Mohd Noor M.I."/>
            <person name="Ong R.C."/>
            <person name="Putra M."/>
            <person name="Sireger I.Z."/>
            <person name="Indrioko S."/>
            <person name="Kosugi Y."/>
            <person name="Izuno A."/>
            <person name="Isagi Y."/>
            <person name="Lee S.L."/>
            <person name="Shimizu K.K."/>
        </authorList>
    </citation>
    <scope>NUCLEOTIDE SEQUENCE [LARGE SCALE GENOMIC DNA]</scope>
    <source>
        <strain evidence="1">214</strain>
    </source>
</reference>